<dbReference type="Pfam" id="PF03732">
    <property type="entry name" value="Retrotrans_gag"/>
    <property type="match status" value="1"/>
</dbReference>
<dbReference type="EMBL" id="QJKJ01008597">
    <property type="protein sequence ID" value="RDX79248.1"/>
    <property type="molecule type" value="Genomic_DNA"/>
</dbReference>
<reference evidence="2" key="1">
    <citation type="submission" date="2018-05" db="EMBL/GenBank/DDBJ databases">
        <title>Draft genome of Mucuna pruriens seed.</title>
        <authorList>
            <person name="Nnadi N.E."/>
            <person name="Vos R."/>
            <person name="Hasami M.H."/>
            <person name="Devisetty U.K."/>
            <person name="Aguiy J.C."/>
        </authorList>
    </citation>
    <scope>NUCLEOTIDE SEQUENCE [LARGE SCALE GENOMIC DNA]</scope>
    <source>
        <strain evidence="2">JCA_2017</strain>
    </source>
</reference>
<evidence type="ECO:0000313" key="2">
    <source>
        <dbReference type="EMBL" id="RDX79248.1"/>
    </source>
</evidence>
<accession>A0A371FLP0</accession>
<dbReference type="PANTHER" id="PTHR35046">
    <property type="entry name" value="ZINC KNUCKLE (CCHC-TYPE) FAMILY PROTEIN"/>
    <property type="match status" value="1"/>
</dbReference>
<dbReference type="InterPro" id="IPR005162">
    <property type="entry name" value="Retrotrans_gag_dom"/>
</dbReference>
<dbReference type="Proteomes" id="UP000257109">
    <property type="component" value="Unassembled WGS sequence"/>
</dbReference>
<dbReference type="AlphaFoldDB" id="A0A371FLP0"/>
<name>A0A371FLP0_MUCPR</name>
<keyword evidence="3" id="KW-1185">Reference proteome</keyword>
<organism evidence="2 3">
    <name type="scientific">Mucuna pruriens</name>
    <name type="common">Velvet bean</name>
    <name type="synonym">Dolichos pruriens</name>
    <dbReference type="NCBI Taxonomy" id="157652"/>
    <lineage>
        <taxon>Eukaryota</taxon>
        <taxon>Viridiplantae</taxon>
        <taxon>Streptophyta</taxon>
        <taxon>Embryophyta</taxon>
        <taxon>Tracheophyta</taxon>
        <taxon>Spermatophyta</taxon>
        <taxon>Magnoliopsida</taxon>
        <taxon>eudicotyledons</taxon>
        <taxon>Gunneridae</taxon>
        <taxon>Pentapetalae</taxon>
        <taxon>rosids</taxon>
        <taxon>fabids</taxon>
        <taxon>Fabales</taxon>
        <taxon>Fabaceae</taxon>
        <taxon>Papilionoideae</taxon>
        <taxon>50 kb inversion clade</taxon>
        <taxon>NPAAA clade</taxon>
        <taxon>indigoferoid/millettioid clade</taxon>
        <taxon>Phaseoleae</taxon>
        <taxon>Mucuna</taxon>
    </lineage>
</organism>
<sequence length="162" mass="19357">MAKISAAKIERKEETQRASRELLWMFSSVVFPLLQIMEMKVDQVLACFDYDDYEKVKMVMYKFTKYALVWWNHIRRQISNLELRSRFVPASYARVLYNKLQRMYQGSKCIEEYLKDMEVALMRANVLESNEAIMTRFLNGLNKDIQSTTTHLYEWRLNRSGA</sequence>
<feature type="non-terminal residue" evidence="2">
    <location>
        <position position="1"/>
    </location>
</feature>
<proteinExistence type="predicted"/>
<feature type="domain" description="Retrotransposon gag" evidence="1">
    <location>
        <begin position="59"/>
        <end position="142"/>
    </location>
</feature>
<dbReference type="PANTHER" id="PTHR35046:SF9">
    <property type="entry name" value="RNA-DIRECTED DNA POLYMERASE"/>
    <property type="match status" value="1"/>
</dbReference>
<dbReference type="OrthoDB" id="1731207at2759"/>
<protein>
    <recommendedName>
        <fullName evidence="1">Retrotransposon gag domain-containing protein</fullName>
    </recommendedName>
</protein>
<evidence type="ECO:0000313" key="3">
    <source>
        <dbReference type="Proteomes" id="UP000257109"/>
    </source>
</evidence>
<evidence type="ECO:0000259" key="1">
    <source>
        <dbReference type="Pfam" id="PF03732"/>
    </source>
</evidence>
<comment type="caution">
    <text evidence="2">The sequence shown here is derived from an EMBL/GenBank/DDBJ whole genome shotgun (WGS) entry which is preliminary data.</text>
</comment>
<gene>
    <name evidence="2" type="ORF">CR513_40354</name>
</gene>